<dbReference type="Gene3D" id="3.40.50.2000">
    <property type="entry name" value="Glycogen Phosphorylase B"/>
    <property type="match status" value="2"/>
</dbReference>
<name>A0AAP9SXH6_BACFG</name>
<dbReference type="Proteomes" id="UP000501467">
    <property type="component" value="Chromosome"/>
</dbReference>
<feature type="domain" description="Glycosyl transferase family 1" evidence="1">
    <location>
        <begin position="232"/>
        <end position="387"/>
    </location>
</feature>
<proteinExistence type="predicted"/>
<dbReference type="InterPro" id="IPR028098">
    <property type="entry name" value="Glyco_trans_4-like_N"/>
</dbReference>
<feature type="domain" description="Glycosyltransferase subfamily 4-like N-terminal" evidence="2">
    <location>
        <begin position="39"/>
        <end position="221"/>
    </location>
</feature>
<accession>A0AAP9SXH6</accession>
<dbReference type="AlphaFoldDB" id="A0AAP9SXH6"/>
<sequence>MCSFNLKNVNTIRLLSWLYILLYMIKRRILFFHGEFPAGGAERVTMDIADFVAQYGYETYVITHQINSGSYSNIKVIEFQGGGDVDSQENADFIIHTLNSLKIDIFILPICLLSRLDFIKSKVDSKLIFACHSTPFWEITARLHRRRGRARGSFFKMLEWGLLTYPKIVWLKKYDSFFINQYKFVYDQVDAFTVLCEEYKQILLNKMGVSLDEQKVHVIYNSERQCPNVNLNKKKQILFVGRMSYYDKRVDRLLDIWGMIYKKVPDWELILVGGGKELPLLQAKSQKMKLQRIRFAGHSDHVDDFYRDASVLCLTSAFEGWPLCLTEAQANGVVPVAFDCVAGIRQILSPSGVNGCLVPSFSLHKYAEMLLSLLMDSEKLQKMRNNVILKSKEYSPEIVGQKWLGLFESLL</sequence>
<dbReference type="PANTHER" id="PTHR12526:SF630">
    <property type="entry name" value="GLYCOSYLTRANSFERASE"/>
    <property type="match status" value="1"/>
</dbReference>
<organism evidence="3 4">
    <name type="scientific">Bacteroides fragilis</name>
    <dbReference type="NCBI Taxonomy" id="817"/>
    <lineage>
        <taxon>Bacteria</taxon>
        <taxon>Pseudomonadati</taxon>
        <taxon>Bacteroidota</taxon>
        <taxon>Bacteroidia</taxon>
        <taxon>Bacteroidales</taxon>
        <taxon>Bacteroidaceae</taxon>
        <taxon>Bacteroides</taxon>
    </lineage>
</organism>
<reference evidence="3 4" key="1">
    <citation type="submission" date="2020-05" db="EMBL/GenBank/DDBJ databases">
        <title>FDA dAtabase for Regulatory Grade micrObial Sequences (FDA-ARGOS): Supporting development and validation of Infectious Disease Dx tests.</title>
        <authorList>
            <person name="Bojja K."/>
            <person name="Kessler A."/>
            <person name="Tallon L."/>
            <person name="Sadzewicz L."/>
            <person name="Zhao X."/>
            <person name="Vavikolanu K."/>
            <person name="Mehta A."/>
            <person name="Aluvathingal J."/>
            <person name="Nadendla S."/>
            <person name="Myers T."/>
            <person name="Yan Y."/>
            <person name="Sichtig H."/>
        </authorList>
    </citation>
    <scope>NUCLEOTIDE SEQUENCE [LARGE SCALE GENOMIC DNA]</scope>
    <source>
        <strain evidence="3 4">FDAARGOS_763</strain>
    </source>
</reference>
<dbReference type="EMBL" id="CP054003">
    <property type="protein sequence ID" value="QKH85592.1"/>
    <property type="molecule type" value="Genomic_DNA"/>
</dbReference>
<evidence type="ECO:0000313" key="3">
    <source>
        <dbReference type="EMBL" id="QKH85592.1"/>
    </source>
</evidence>
<dbReference type="SUPFAM" id="SSF53756">
    <property type="entry name" value="UDP-Glycosyltransferase/glycogen phosphorylase"/>
    <property type="match status" value="1"/>
</dbReference>
<evidence type="ECO:0000259" key="1">
    <source>
        <dbReference type="Pfam" id="PF00534"/>
    </source>
</evidence>
<dbReference type="GO" id="GO:0016757">
    <property type="term" value="F:glycosyltransferase activity"/>
    <property type="evidence" value="ECO:0007669"/>
    <property type="project" value="InterPro"/>
</dbReference>
<dbReference type="InterPro" id="IPR001296">
    <property type="entry name" value="Glyco_trans_1"/>
</dbReference>
<protein>
    <submittedName>
        <fullName evidence="3">Glycosyltransferase</fullName>
    </submittedName>
</protein>
<evidence type="ECO:0000259" key="2">
    <source>
        <dbReference type="Pfam" id="PF13439"/>
    </source>
</evidence>
<dbReference type="Pfam" id="PF13439">
    <property type="entry name" value="Glyco_transf_4"/>
    <property type="match status" value="1"/>
</dbReference>
<evidence type="ECO:0000313" key="4">
    <source>
        <dbReference type="Proteomes" id="UP000501467"/>
    </source>
</evidence>
<dbReference type="Pfam" id="PF00534">
    <property type="entry name" value="Glycos_transf_1"/>
    <property type="match status" value="1"/>
</dbReference>
<gene>
    <name evidence="3" type="ORF">FOC69_14910</name>
</gene>
<dbReference type="PANTHER" id="PTHR12526">
    <property type="entry name" value="GLYCOSYLTRANSFERASE"/>
    <property type="match status" value="1"/>
</dbReference>